<dbReference type="Proteomes" id="UP000808038">
    <property type="component" value="Unassembled WGS sequence"/>
</dbReference>
<protein>
    <submittedName>
        <fullName evidence="2">Uncharacterized protein</fullName>
    </submittedName>
</protein>
<reference evidence="2 3" key="2">
    <citation type="journal article" date="2021" name="Int. J. Food Microbiol.">
        <title>Safety demonstration of a microbial species for use in the food chain: Weissella confusa.</title>
        <authorList>
            <person name="Bourdichon F."/>
            <person name="Patrone V."/>
            <person name="Fontana A."/>
            <person name="Milani G."/>
            <person name="Morelli L."/>
        </authorList>
    </citation>
    <scope>NUCLEOTIDE SEQUENCE [LARGE SCALE GENOMIC DNA]</scope>
    <source>
        <strain evidence="1">CCUG 30943</strain>
        <strain evidence="2 3">CCUG 43002</strain>
    </source>
</reference>
<evidence type="ECO:0000313" key="3">
    <source>
        <dbReference type="Proteomes" id="UP000728106"/>
    </source>
</evidence>
<keyword evidence="3" id="KW-1185">Reference proteome</keyword>
<sequence length="615" mass="69897">MQLKLDQDGFIDEVLVDDVRAGLSTAGTALGPINKRTLKRNRQQFRDLTASFAKQTEWVNAQQMSAAILDDVYLVTNKPTIAWDVEDVLLGLTFTIGSHDQFQALDDETIIAFTTDLLQFLALNGMAQVDLAPSLAEQWVIDELAAYRDNLANETLADETSQTTDSIKPLLTKLASQPQFEALDSTIQESMVTTMLPLFADMMREIAHEPLGKWTTTGLKRILFNYFVPTVVLTVEQQQHLPDVIGMFVDANPAVAVDAPTFMTTAQQLAWQFEHEASYPGYYSADKRVATVATEAGISLNDQRALDEFADDYWASKAGQEKFGAIGRGFGGLWDYLENERLFQDIKLKNQDARLFYQYMEPFYIQSLDPDWEADYDFERWQKTIAHNTQLAVLDALYGRTKVQMIKHIAMAFGHQSSDEVQHQVQIWLQQINDLLGPVLQLNDRNQVVFDDKERLLRAVQEELHPTELAKLPVLMATTPAELREANHNQVDIFIEKLQIQLGDVLEADQVRLAEEILDNLTETAGGQWQMSLQNLSDEEFTKLLSSELFGMLTMRQVYFGLQIIIAFLDNSRALAELTKPRFDEFVRLIKTMQDQQVSQYLLDIAERMTLETPI</sequence>
<dbReference type="EMBL" id="JAAOCX010000012">
    <property type="protein sequence ID" value="MBJ7633208.1"/>
    <property type="molecule type" value="Genomic_DNA"/>
</dbReference>
<dbReference type="Proteomes" id="UP000728106">
    <property type="component" value="Unassembled WGS sequence"/>
</dbReference>
<organism evidence="2 3">
    <name type="scientific">Weissella confusa</name>
    <name type="common">Lactobacillus confusus</name>
    <dbReference type="NCBI Taxonomy" id="1583"/>
    <lineage>
        <taxon>Bacteria</taxon>
        <taxon>Bacillati</taxon>
        <taxon>Bacillota</taxon>
        <taxon>Bacilli</taxon>
        <taxon>Lactobacillales</taxon>
        <taxon>Lactobacillaceae</taxon>
        <taxon>Weissella</taxon>
    </lineage>
</organism>
<reference evidence="2" key="1">
    <citation type="submission" date="2020-02" db="EMBL/GenBank/DDBJ databases">
        <authorList>
            <person name="Fontana A."/>
            <person name="Patrone V."/>
            <person name="Morelli L."/>
        </authorList>
    </citation>
    <scope>NUCLEOTIDE SEQUENCE</scope>
    <source>
        <strain evidence="1">CCUG 30943</strain>
        <strain evidence="2">CCUG 43002</strain>
    </source>
</reference>
<evidence type="ECO:0000313" key="1">
    <source>
        <dbReference type="EMBL" id="MBJ7633208.1"/>
    </source>
</evidence>
<comment type="caution">
    <text evidence="2">The sequence shown here is derived from an EMBL/GenBank/DDBJ whole genome shotgun (WGS) entry which is preliminary data.</text>
</comment>
<dbReference type="RefSeq" id="WP_003609690.1">
    <property type="nucleotide sequence ID" value="NZ_ALXH01000144.1"/>
</dbReference>
<dbReference type="AlphaFoldDB" id="A0A4Z0RHA6"/>
<evidence type="ECO:0000313" key="2">
    <source>
        <dbReference type="EMBL" id="MBJ7639505.1"/>
    </source>
</evidence>
<name>A0A4Z0RHA6_WEICO</name>
<gene>
    <name evidence="2" type="ORF">HAU20_08935</name>
    <name evidence="1" type="ORF">HAU43_08965</name>
</gene>
<dbReference type="EMBL" id="JAAOCP010000011">
    <property type="protein sequence ID" value="MBJ7639505.1"/>
    <property type="molecule type" value="Genomic_DNA"/>
</dbReference>
<accession>A0A4Z0RHA6</accession>
<proteinExistence type="predicted"/>